<dbReference type="PROSITE" id="PS00552">
    <property type="entry name" value="HTH_MERR_1"/>
    <property type="match status" value="1"/>
</dbReference>
<dbReference type="RefSeq" id="WP_074924135.1">
    <property type="nucleotide sequence ID" value="NZ_CP141274.1"/>
</dbReference>
<protein>
    <submittedName>
        <fullName evidence="8">DNA-binding transcriptional regulator, MerR family</fullName>
    </submittedName>
</protein>
<name>A0A1H3UB63_9BURK</name>
<dbReference type="Pfam" id="PF09278">
    <property type="entry name" value="MerR-DNA-bind"/>
    <property type="match status" value="1"/>
</dbReference>
<evidence type="ECO:0000256" key="6">
    <source>
        <dbReference type="SAM" id="MobiDB-lite"/>
    </source>
</evidence>
<evidence type="ECO:0000256" key="4">
    <source>
        <dbReference type="ARBA" id="ARBA00023163"/>
    </source>
</evidence>
<dbReference type="Proteomes" id="UP000183417">
    <property type="component" value="Unassembled WGS sequence"/>
</dbReference>
<evidence type="ECO:0000256" key="5">
    <source>
        <dbReference type="SAM" id="Coils"/>
    </source>
</evidence>
<keyword evidence="4" id="KW-0804">Transcription</keyword>
<dbReference type="EMBL" id="FNPE01000041">
    <property type="protein sequence ID" value="SDZ59644.1"/>
    <property type="molecule type" value="Genomic_DNA"/>
</dbReference>
<keyword evidence="5" id="KW-0175">Coiled coil</keyword>
<accession>A0A1H3UB63</accession>
<dbReference type="PRINTS" id="PR00040">
    <property type="entry name" value="HTHMERR"/>
</dbReference>
<gene>
    <name evidence="8" type="ORF">SAMN05421547_1416</name>
</gene>
<dbReference type="InterPro" id="IPR047057">
    <property type="entry name" value="MerR_fam"/>
</dbReference>
<dbReference type="InterPro" id="IPR015358">
    <property type="entry name" value="Tscrpt_reg_MerR_DNA-bd"/>
</dbReference>
<dbReference type="SUPFAM" id="SSF46955">
    <property type="entry name" value="Putative DNA-binding domain"/>
    <property type="match status" value="1"/>
</dbReference>
<feature type="region of interest" description="Disordered" evidence="6">
    <location>
        <begin position="118"/>
        <end position="155"/>
    </location>
</feature>
<keyword evidence="2" id="KW-0805">Transcription regulation</keyword>
<feature type="coiled-coil region" evidence="5">
    <location>
        <begin position="80"/>
        <end position="107"/>
    </location>
</feature>
<evidence type="ECO:0000256" key="3">
    <source>
        <dbReference type="ARBA" id="ARBA00023125"/>
    </source>
</evidence>
<dbReference type="GeneID" id="94694344"/>
<evidence type="ECO:0000256" key="1">
    <source>
        <dbReference type="ARBA" id="ARBA00022491"/>
    </source>
</evidence>
<dbReference type="Pfam" id="PF00376">
    <property type="entry name" value="MerR"/>
    <property type="match status" value="1"/>
</dbReference>
<dbReference type="Gene3D" id="1.10.1660.10">
    <property type="match status" value="1"/>
</dbReference>
<evidence type="ECO:0000259" key="7">
    <source>
        <dbReference type="PROSITE" id="PS50937"/>
    </source>
</evidence>
<dbReference type="PANTHER" id="PTHR30204">
    <property type="entry name" value="REDOX-CYCLING DRUG-SENSING TRANSCRIPTIONAL ACTIVATOR SOXR"/>
    <property type="match status" value="1"/>
</dbReference>
<feature type="domain" description="HTH merR-type" evidence="7">
    <location>
        <begin position="1"/>
        <end position="68"/>
    </location>
</feature>
<dbReference type="PROSITE" id="PS50937">
    <property type="entry name" value="HTH_MERR_2"/>
    <property type="match status" value="1"/>
</dbReference>
<keyword evidence="3 8" id="KW-0238">DNA-binding</keyword>
<dbReference type="PANTHER" id="PTHR30204:SF69">
    <property type="entry name" value="MERR-FAMILY TRANSCRIPTIONAL REGULATOR"/>
    <property type="match status" value="1"/>
</dbReference>
<keyword evidence="1" id="KW-0678">Repressor</keyword>
<dbReference type="GO" id="GO:0003700">
    <property type="term" value="F:DNA-binding transcription factor activity"/>
    <property type="evidence" value="ECO:0007669"/>
    <property type="project" value="InterPro"/>
</dbReference>
<dbReference type="SMART" id="SM00422">
    <property type="entry name" value="HTH_MERR"/>
    <property type="match status" value="1"/>
</dbReference>
<reference evidence="8 9" key="1">
    <citation type="submission" date="2016-10" db="EMBL/GenBank/DDBJ databases">
        <authorList>
            <person name="de Groot N.N."/>
        </authorList>
    </citation>
    <scope>NUCLEOTIDE SEQUENCE [LARGE SCALE GENOMIC DNA]</scope>
    <source>
        <strain evidence="8 9">LMG 24775</strain>
    </source>
</reference>
<evidence type="ECO:0000313" key="8">
    <source>
        <dbReference type="EMBL" id="SDZ59644.1"/>
    </source>
</evidence>
<sequence length="155" mass="17338">MLISELARLTGVSIHALRHYERAGLLKPRRLPNGYRDYPRSARREVVFIAMSRALGFGLPRIAENLRAWRAGRIGPGDLADAVQQRVQEIDEQIAALQAQRAQALDHVQWLRARQAERDLAQTAPAPSNAPDKPAAPWPRVRRAASPTTKETSHD</sequence>
<dbReference type="InterPro" id="IPR009061">
    <property type="entry name" value="DNA-bd_dom_put_sf"/>
</dbReference>
<evidence type="ECO:0000256" key="2">
    <source>
        <dbReference type="ARBA" id="ARBA00023015"/>
    </source>
</evidence>
<evidence type="ECO:0000313" key="9">
    <source>
        <dbReference type="Proteomes" id="UP000183417"/>
    </source>
</evidence>
<dbReference type="GO" id="GO:0003677">
    <property type="term" value="F:DNA binding"/>
    <property type="evidence" value="ECO:0007669"/>
    <property type="project" value="UniProtKB-KW"/>
</dbReference>
<dbReference type="AlphaFoldDB" id="A0A1H3UB63"/>
<organism evidence="8 9">
    <name type="scientific">Delftia lacustris</name>
    <dbReference type="NCBI Taxonomy" id="558537"/>
    <lineage>
        <taxon>Bacteria</taxon>
        <taxon>Pseudomonadati</taxon>
        <taxon>Pseudomonadota</taxon>
        <taxon>Betaproteobacteria</taxon>
        <taxon>Burkholderiales</taxon>
        <taxon>Comamonadaceae</taxon>
        <taxon>Delftia</taxon>
    </lineage>
</organism>
<dbReference type="InterPro" id="IPR000551">
    <property type="entry name" value="MerR-type_HTH_dom"/>
</dbReference>
<proteinExistence type="predicted"/>